<feature type="compositionally biased region" description="Gly residues" evidence="1">
    <location>
        <begin position="205"/>
        <end position="241"/>
    </location>
</feature>
<protein>
    <submittedName>
        <fullName evidence="3">CpaD family pilus assembly lipoprotein</fullName>
    </submittedName>
</protein>
<keyword evidence="4" id="KW-1185">Reference proteome</keyword>
<evidence type="ECO:0000256" key="1">
    <source>
        <dbReference type="SAM" id="MobiDB-lite"/>
    </source>
</evidence>
<keyword evidence="3" id="KW-0449">Lipoprotein</keyword>
<proteinExistence type="predicted"/>
<organism evidence="3 4">
    <name type="scientific">Sphingomonas molluscorum</name>
    <dbReference type="NCBI Taxonomy" id="418184"/>
    <lineage>
        <taxon>Bacteria</taxon>
        <taxon>Pseudomonadati</taxon>
        <taxon>Pseudomonadota</taxon>
        <taxon>Alphaproteobacteria</taxon>
        <taxon>Sphingomonadales</taxon>
        <taxon>Sphingomonadaceae</taxon>
        <taxon>Sphingomonas</taxon>
    </lineage>
</organism>
<keyword evidence="2" id="KW-0732">Signal</keyword>
<feature type="signal peptide" evidence="2">
    <location>
        <begin position="1"/>
        <end position="26"/>
    </location>
</feature>
<dbReference type="Pfam" id="PF09476">
    <property type="entry name" value="Pilus_CpaD"/>
    <property type="match status" value="1"/>
</dbReference>
<sequence length="241" mass="23545">MTPPMEKNMYSRLAALALCAPALLLAACDPNAHRGLESVNQPVVTRSDYAVELATTPYGLSEGEAGRLAGWMAALKPGYGDRIAVEDPAGATGARAQVAAEAARYGLLLADTAPPAPGGVPAGTVRVVLTRASASVPTCPRADPATGFTLDSHTSPNHGCAVNSNLAAMVAQPEDLIHGQSGTGITDPVNATRAIQAYRGAAPSGAGGSSNQGTGGGSTTGGAGGGLGGSIGAGTTGSAGN</sequence>
<dbReference type="EMBL" id="JBBGZA010000001">
    <property type="protein sequence ID" value="MEJ5094108.1"/>
    <property type="molecule type" value="Genomic_DNA"/>
</dbReference>
<dbReference type="RefSeq" id="WP_239555329.1">
    <property type="nucleotide sequence ID" value="NZ_JBBGZA010000001.1"/>
</dbReference>
<evidence type="ECO:0000313" key="3">
    <source>
        <dbReference type="EMBL" id="MEJ5094108.1"/>
    </source>
</evidence>
<dbReference type="Proteomes" id="UP001380365">
    <property type="component" value="Unassembled WGS sequence"/>
</dbReference>
<evidence type="ECO:0000313" key="4">
    <source>
        <dbReference type="Proteomes" id="UP001380365"/>
    </source>
</evidence>
<gene>
    <name evidence="3" type="ORF">WH159_06095</name>
</gene>
<feature type="region of interest" description="Disordered" evidence="1">
    <location>
        <begin position="201"/>
        <end position="241"/>
    </location>
</feature>
<dbReference type="PROSITE" id="PS51257">
    <property type="entry name" value="PROKAR_LIPOPROTEIN"/>
    <property type="match status" value="1"/>
</dbReference>
<comment type="caution">
    <text evidence="3">The sequence shown here is derived from an EMBL/GenBank/DDBJ whole genome shotgun (WGS) entry which is preliminary data.</text>
</comment>
<accession>A0ABU8Q308</accession>
<evidence type="ECO:0000256" key="2">
    <source>
        <dbReference type="SAM" id="SignalP"/>
    </source>
</evidence>
<reference evidence="3 4" key="1">
    <citation type="submission" date="2023-12" db="EMBL/GenBank/DDBJ databases">
        <title>Gut-associated functions are favored during microbiome assembly across C. elegans life.</title>
        <authorList>
            <person name="Zimmermann J."/>
        </authorList>
    </citation>
    <scope>NUCLEOTIDE SEQUENCE [LARGE SCALE GENOMIC DNA]</scope>
    <source>
        <strain evidence="3 4">JUb134</strain>
    </source>
</reference>
<name>A0ABU8Q308_9SPHN</name>
<feature type="chain" id="PRO_5046512965" evidence="2">
    <location>
        <begin position="27"/>
        <end position="241"/>
    </location>
</feature>
<dbReference type="InterPro" id="IPR019027">
    <property type="entry name" value="Pilus_biogenesis_CpaD-related"/>
</dbReference>